<dbReference type="Proteomes" id="UP001336250">
    <property type="component" value="Unassembled WGS sequence"/>
</dbReference>
<comment type="caution">
    <text evidence="1">The sequence shown here is derived from an EMBL/GenBank/DDBJ whole genome shotgun (WGS) entry which is preliminary data.</text>
</comment>
<gene>
    <name evidence="1" type="ORF">V4F39_20475</name>
</gene>
<dbReference type="AlphaFoldDB" id="A0AAW9QL51"/>
<dbReference type="EMBL" id="JAZIBG010000039">
    <property type="protein sequence ID" value="MEF7616302.1"/>
    <property type="molecule type" value="Genomic_DNA"/>
</dbReference>
<evidence type="ECO:0000313" key="2">
    <source>
        <dbReference type="Proteomes" id="UP001336250"/>
    </source>
</evidence>
<sequence>MQSYQALYYPFIHFKDEQWLKLAALYWDKIARIVPHDYPTADSDTVKALSPCIGTVRPDWVPPDFAQAFVDFLSQHGGRLRERYGLHLREQWPELGETERAPRAGGPSGNDRRLGYIFYEKIDNDVRRALDASGLASTDQRGERWVGMHPRLAWVYMTALAEQLAAHQGLCPLTDETRDHLALSSLSPERLAQALLDDVELVGTEPTPLEIESTLVSVAFKAVVPANLAELEPKKIMAFREKYPQERIAFQKAAADLLKGGEWLKSIDNPAVLEQRLRDEYDKHWNTRLQDLREQLRDCGIDAVLGCFNLKAVLPAGVAGAMAGLALHPVAAGAAGLAVGVMTTLRDKRKQAMGALRASPVSYLYRMEQDLAPKDLWGRVKHGTQRFALGI</sequence>
<reference evidence="1 2" key="1">
    <citation type="submission" date="2024-02" db="EMBL/GenBank/DDBJ databases">
        <title>Genome sequence of Aquincola sp. MAHUQ-54.</title>
        <authorList>
            <person name="Huq M.A."/>
        </authorList>
    </citation>
    <scope>NUCLEOTIDE SEQUENCE [LARGE SCALE GENOMIC DNA]</scope>
    <source>
        <strain evidence="1 2">MAHUQ-54</strain>
    </source>
</reference>
<keyword evidence="2" id="KW-1185">Reference proteome</keyword>
<dbReference type="Pfam" id="PF19749">
    <property type="entry name" value="DUF6236"/>
    <property type="match status" value="1"/>
</dbReference>
<dbReference type="InterPro" id="IPR046203">
    <property type="entry name" value="DUF6236"/>
</dbReference>
<accession>A0AAW9QL51</accession>
<dbReference type="RefSeq" id="WP_332291762.1">
    <property type="nucleotide sequence ID" value="NZ_JAZIBG010000039.1"/>
</dbReference>
<evidence type="ECO:0000313" key="1">
    <source>
        <dbReference type="EMBL" id="MEF7616302.1"/>
    </source>
</evidence>
<protein>
    <submittedName>
        <fullName evidence="1">DUF6236 family protein</fullName>
    </submittedName>
</protein>
<name>A0AAW9QL51_9BURK</name>
<organism evidence="1 2">
    <name type="scientific">Aquincola agrisoli</name>
    <dbReference type="NCBI Taxonomy" id="3119538"/>
    <lineage>
        <taxon>Bacteria</taxon>
        <taxon>Pseudomonadati</taxon>
        <taxon>Pseudomonadota</taxon>
        <taxon>Betaproteobacteria</taxon>
        <taxon>Burkholderiales</taxon>
        <taxon>Sphaerotilaceae</taxon>
        <taxon>Aquincola</taxon>
    </lineage>
</organism>
<proteinExistence type="predicted"/>